<dbReference type="GeneID" id="8588526"/>
<gene>
    <name evidence="2 4" type="ORF">CBG20382</name>
    <name evidence="2" type="ORF">CBG_20382</name>
</gene>
<dbReference type="GO" id="GO:0005737">
    <property type="term" value="C:cytoplasm"/>
    <property type="evidence" value="ECO:0000318"/>
    <property type="project" value="GO_Central"/>
</dbReference>
<feature type="compositionally biased region" description="Polar residues" evidence="1">
    <location>
        <begin position="522"/>
        <end position="534"/>
    </location>
</feature>
<dbReference type="InParanoid" id="A8XXN2"/>
<reference evidence="2 3" key="2">
    <citation type="journal article" date="2011" name="PLoS Genet.">
        <title>Caenorhabditis briggsae recombinant inbred line genotypes reveal inter-strain incompatibility and the evolution of recombination.</title>
        <authorList>
            <person name="Ross J.A."/>
            <person name="Koboldt D.C."/>
            <person name="Staisch J.E."/>
            <person name="Chamberlin H.M."/>
            <person name="Gupta B.P."/>
            <person name="Miller R.D."/>
            <person name="Baird S.E."/>
            <person name="Haag E.S."/>
        </authorList>
    </citation>
    <scope>NUCLEOTIDE SEQUENCE [LARGE SCALE GENOMIC DNA]</scope>
    <source>
        <strain evidence="2 3">AF16</strain>
    </source>
</reference>
<feature type="compositionally biased region" description="Acidic residues" evidence="1">
    <location>
        <begin position="512"/>
        <end position="521"/>
    </location>
</feature>
<dbReference type="GO" id="GO:0006914">
    <property type="term" value="P:autophagy"/>
    <property type="evidence" value="ECO:0007669"/>
    <property type="project" value="InterPro"/>
</dbReference>
<organism evidence="2 3">
    <name type="scientific">Caenorhabditis briggsae</name>
    <dbReference type="NCBI Taxonomy" id="6238"/>
    <lineage>
        <taxon>Eukaryota</taxon>
        <taxon>Metazoa</taxon>
        <taxon>Ecdysozoa</taxon>
        <taxon>Nematoda</taxon>
        <taxon>Chromadorea</taxon>
        <taxon>Rhabditida</taxon>
        <taxon>Rhabditina</taxon>
        <taxon>Rhabditomorpha</taxon>
        <taxon>Rhabditoidea</taxon>
        <taxon>Rhabditidae</taxon>
        <taxon>Peloderinae</taxon>
        <taxon>Caenorhabditis</taxon>
    </lineage>
</organism>
<dbReference type="KEGG" id="cbr:CBG_20382"/>
<dbReference type="RefSeq" id="XP_045097022.1">
    <property type="nucleotide sequence ID" value="XM_045241338.1"/>
</dbReference>
<evidence type="ECO:0000313" key="4">
    <source>
        <dbReference type="WormBase" id="CBG20382"/>
    </source>
</evidence>
<feature type="compositionally biased region" description="Polar residues" evidence="1">
    <location>
        <begin position="839"/>
        <end position="867"/>
    </location>
</feature>
<feature type="compositionally biased region" description="Polar residues" evidence="1">
    <location>
        <begin position="499"/>
        <end position="511"/>
    </location>
</feature>
<dbReference type="AlphaFoldDB" id="A8XXN2"/>
<sequence length="898" mass="96900">MEYKSGNFQHHACQCQGKILEKDLTPLRAKHSESLKEDVLICFNSFTNRKEQYRLDKGTGGLVQMVLEDSEASGGTSEGFLRSHRSILMDNGTIVITKDQQGPLYKISKYGGPMKEAEVKTLVDDGPAEEDPEASKDSGDPDDSALLSFNKLLPKFKVVFCPLYHFLTLCALIPSSGLYHAFILKDKKLQRFFCICTSCAATVTNKSLSPSYAEYSKTLQTQVIHAKNRVTLVDEQWILTPNGFKQVYLEELKFDPGKVPDTVCLARITSEGSEVYAINYMNYLIMEKLCPVEKIFKKFENVPVATLKDQRRREKRSKELRKRIMEEKAELDVKRIKEDYRKRSASFNKILGPRKWRLSLPVKVQMVPELPLGQMSDLPQSEIAPGSSLAQFSAPGTLNSGLLGSTWLPETSASSYTTAISTSSLPNSQGSATWMPLTTVNGALTSSVAEAMATMPLINQSTIFGNSQESAGPSTSNWMSMQANSLLIRALQPQRISRMSSQPADYVTVSSDSEDDNDQETIESGNSIPGGSAGSSRLTFGQSYAYVNGLEPSSALEFPSNTLGEPFRSFSGPEACSSANLTGLDGPSKNLEFQSGVNLGALSAFSSARAVQKASGTVQGSLSLPAIGQPAQLGPSAAPEFAVGESNGSFRKSIYDQGCLAMTAIGQPTIGDLHGPSASLLGTLATAPHPNPSALDQQRSSAILAQSVFNLAMVNMAGMGSLGIGRPADSNLTGPLNLGTSRSTPRNLLAASMGPMDPNLEALISQTGYIDPSHEFFQTYPGMDPCPDSPFLAHQIPSAYFSSSTGLTRILPFGRPAEEPEDQENQNLTRSLVEGASEAPTSYTSTTDDLGSSKQVQGSPDLTQTRPPSSPETKKLEDESDYAVSFASSPELGYKGRS</sequence>
<dbReference type="EMBL" id="HE601396">
    <property type="protein sequence ID" value="CAP37401.2"/>
    <property type="molecule type" value="Genomic_DNA"/>
</dbReference>
<feature type="region of interest" description="Disordered" evidence="1">
    <location>
        <begin position="499"/>
        <end position="534"/>
    </location>
</feature>
<name>A8XXN2_CAEBR</name>
<protein>
    <submittedName>
        <fullName evidence="2">Protein CBG20382</fullName>
    </submittedName>
</protein>
<reference evidence="2 3" key="1">
    <citation type="journal article" date="2003" name="PLoS Biol.">
        <title>The genome sequence of Caenorhabditis briggsae: a platform for comparative genomics.</title>
        <authorList>
            <person name="Stein L.D."/>
            <person name="Bao Z."/>
            <person name="Blasiar D."/>
            <person name="Blumenthal T."/>
            <person name="Brent M.R."/>
            <person name="Chen N."/>
            <person name="Chinwalla A."/>
            <person name="Clarke L."/>
            <person name="Clee C."/>
            <person name="Coghlan A."/>
            <person name="Coulson A."/>
            <person name="D'Eustachio P."/>
            <person name="Fitch D.H."/>
            <person name="Fulton L.A."/>
            <person name="Fulton R.E."/>
            <person name="Griffiths-Jones S."/>
            <person name="Harris T.W."/>
            <person name="Hillier L.W."/>
            <person name="Kamath R."/>
            <person name="Kuwabara P.E."/>
            <person name="Mardis E.R."/>
            <person name="Marra M.A."/>
            <person name="Miner T.L."/>
            <person name="Minx P."/>
            <person name="Mullikin J.C."/>
            <person name="Plumb R.W."/>
            <person name="Rogers J."/>
            <person name="Schein J.E."/>
            <person name="Sohrmann M."/>
            <person name="Spieth J."/>
            <person name="Stajich J.E."/>
            <person name="Wei C."/>
            <person name="Willey D."/>
            <person name="Wilson R.K."/>
            <person name="Durbin R."/>
            <person name="Waterston R.H."/>
        </authorList>
    </citation>
    <scope>NUCLEOTIDE SEQUENCE [LARGE SCALE GENOMIC DNA]</scope>
    <source>
        <strain evidence="2 3">AF16</strain>
    </source>
</reference>
<proteinExistence type="predicted"/>
<evidence type="ECO:0000313" key="3">
    <source>
        <dbReference type="Proteomes" id="UP000008549"/>
    </source>
</evidence>
<keyword evidence="3" id="KW-1185">Reference proteome</keyword>
<dbReference type="PANTHER" id="PTHR21504">
    <property type="entry name" value="IG-LIKE DOMAIN-CONTAINING PROTEIN-RELATED-RELATED"/>
    <property type="match status" value="1"/>
</dbReference>
<dbReference type="InterPro" id="IPR039908">
    <property type="entry name" value="Sepa-1"/>
</dbReference>
<dbReference type="WormBase" id="CBG20382">
    <property type="protein sequence ID" value="CBP40786"/>
    <property type="gene ID" value="WBGene00039372"/>
</dbReference>
<accession>A8XXN2</accession>
<dbReference type="PANTHER" id="PTHR21504:SF1">
    <property type="entry name" value="IG-LIKE DOMAIN-CONTAINING PROTEIN-RELATED"/>
    <property type="match status" value="1"/>
</dbReference>
<feature type="region of interest" description="Disordered" evidence="1">
    <location>
        <begin position="835"/>
        <end position="898"/>
    </location>
</feature>
<dbReference type="HOGENOM" id="CLU_322433_0_0_1"/>
<dbReference type="Proteomes" id="UP000008549">
    <property type="component" value="Unassembled WGS sequence"/>
</dbReference>
<evidence type="ECO:0000256" key="1">
    <source>
        <dbReference type="SAM" id="MobiDB-lite"/>
    </source>
</evidence>
<evidence type="ECO:0000313" key="2">
    <source>
        <dbReference type="EMBL" id="CAP37401.2"/>
    </source>
</evidence>
<dbReference type="CTD" id="8588526"/>